<evidence type="ECO:0000256" key="1">
    <source>
        <dbReference type="SAM" id="MobiDB-lite"/>
    </source>
</evidence>
<dbReference type="InterPro" id="IPR009071">
    <property type="entry name" value="HMG_box_dom"/>
</dbReference>
<keyword evidence="4" id="KW-1185">Reference proteome</keyword>
<sequence>LAFQGDTGHSGQGSASTGSEAKFVRSEPALMAQECAASEPAGTVERKSFVVKRVPKRGKNAWSLFLAANAHRKGDEFGNCTKTMWAMLGKEWRGLSAEEKCAFEEKARFHQQQQPLEAAPADAGIALC</sequence>
<name>A0AAE0GAK7_9CHLO</name>
<dbReference type="Gene3D" id="1.10.30.10">
    <property type="entry name" value="High mobility group box domain"/>
    <property type="match status" value="1"/>
</dbReference>
<dbReference type="Pfam" id="PF09011">
    <property type="entry name" value="HMG_box_2"/>
    <property type="match status" value="1"/>
</dbReference>
<comment type="caution">
    <text evidence="3">The sequence shown here is derived from an EMBL/GenBank/DDBJ whole genome shotgun (WGS) entry which is preliminary data.</text>
</comment>
<dbReference type="EMBL" id="LGRX02008131">
    <property type="protein sequence ID" value="KAK3273921.1"/>
    <property type="molecule type" value="Genomic_DNA"/>
</dbReference>
<evidence type="ECO:0000313" key="4">
    <source>
        <dbReference type="Proteomes" id="UP001190700"/>
    </source>
</evidence>
<dbReference type="SUPFAM" id="SSF47095">
    <property type="entry name" value="HMG-box"/>
    <property type="match status" value="1"/>
</dbReference>
<evidence type="ECO:0000313" key="3">
    <source>
        <dbReference type="EMBL" id="KAK3273921.1"/>
    </source>
</evidence>
<accession>A0AAE0GAK7</accession>
<reference evidence="3 4" key="1">
    <citation type="journal article" date="2015" name="Genome Biol. Evol.">
        <title>Comparative Genomics of a Bacterivorous Green Alga Reveals Evolutionary Causalities and Consequences of Phago-Mixotrophic Mode of Nutrition.</title>
        <authorList>
            <person name="Burns J.A."/>
            <person name="Paasch A."/>
            <person name="Narechania A."/>
            <person name="Kim E."/>
        </authorList>
    </citation>
    <scope>NUCLEOTIDE SEQUENCE [LARGE SCALE GENOMIC DNA]</scope>
    <source>
        <strain evidence="3 4">PLY_AMNH</strain>
    </source>
</reference>
<proteinExistence type="predicted"/>
<feature type="domain" description="HMG box" evidence="2">
    <location>
        <begin position="55"/>
        <end position="118"/>
    </location>
</feature>
<feature type="region of interest" description="Disordered" evidence="1">
    <location>
        <begin position="1"/>
        <end position="22"/>
    </location>
</feature>
<dbReference type="Proteomes" id="UP001190700">
    <property type="component" value="Unassembled WGS sequence"/>
</dbReference>
<feature type="non-terminal residue" evidence="3">
    <location>
        <position position="1"/>
    </location>
</feature>
<dbReference type="InterPro" id="IPR036910">
    <property type="entry name" value="HMG_box_dom_sf"/>
</dbReference>
<gene>
    <name evidence="3" type="ORF">CYMTET_17865</name>
</gene>
<evidence type="ECO:0000259" key="2">
    <source>
        <dbReference type="Pfam" id="PF09011"/>
    </source>
</evidence>
<organism evidence="3 4">
    <name type="scientific">Cymbomonas tetramitiformis</name>
    <dbReference type="NCBI Taxonomy" id="36881"/>
    <lineage>
        <taxon>Eukaryota</taxon>
        <taxon>Viridiplantae</taxon>
        <taxon>Chlorophyta</taxon>
        <taxon>Pyramimonadophyceae</taxon>
        <taxon>Pyramimonadales</taxon>
        <taxon>Pyramimonadaceae</taxon>
        <taxon>Cymbomonas</taxon>
    </lineage>
</organism>
<feature type="compositionally biased region" description="Polar residues" evidence="1">
    <location>
        <begin position="7"/>
        <end position="19"/>
    </location>
</feature>
<dbReference type="AlphaFoldDB" id="A0AAE0GAK7"/>
<protein>
    <recommendedName>
        <fullName evidence="2">HMG box domain-containing protein</fullName>
    </recommendedName>
</protein>